<comment type="caution">
    <text evidence="1">The sequence shown here is derived from an EMBL/GenBank/DDBJ whole genome shotgun (WGS) entry which is preliminary data.</text>
</comment>
<feature type="non-terminal residue" evidence="1">
    <location>
        <position position="1"/>
    </location>
</feature>
<keyword evidence="2" id="KW-1185">Reference proteome</keyword>
<accession>A0A699ZMU3</accession>
<name>A0A699ZMU3_HAELA</name>
<evidence type="ECO:0000313" key="2">
    <source>
        <dbReference type="Proteomes" id="UP000485058"/>
    </source>
</evidence>
<protein>
    <submittedName>
        <fullName evidence="1">Uncharacterized protein</fullName>
    </submittedName>
</protein>
<feature type="non-terminal residue" evidence="1">
    <location>
        <position position="251"/>
    </location>
</feature>
<gene>
    <name evidence="1" type="ORF">HaLaN_20876</name>
</gene>
<evidence type="ECO:0000313" key="1">
    <source>
        <dbReference type="EMBL" id="GFH23285.1"/>
    </source>
</evidence>
<dbReference type="EMBL" id="BLLF01002236">
    <property type="protein sequence ID" value="GFH23285.1"/>
    <property type="molecule type" value="Genomic_DNA"/>
</dbReference>
<dbReference type="Proteomes" id="UP000485058">
    <property type="component" value="Unassembled WGS sequence"/>
</dbReference>
<organism evidence="1 2">
    <name type="scientific">Haematococcus lacustris</name>
    <name type="common">Green alga</name>
    <name type="synonym">Haematococcus pluvialis</name>
    <dbReference type="NCBI Taxonomy" id="44745"/>
    <lineage>
        <taxon>Eukaryota</taxon>
        <taxon>Viridiplantae</taxon>
        <taxon>Chlorophyta</taxon>
        <taxon>core chlorophytes</taxon>
        <taxon>Chlorophyceae</taxon>
        <taxon>CS clade</taxon>
        <taxon>Chlamydomonadales</taxon>
        <taxon>Haematococcaceae</taxon>
        <taxon>Haematococcus</taxon>
    </lineage>
</organism>
<reference evidence="1 2" key="1">
    <citation type="submission" date="2020-02" db="EMBL/GenBank/DDBJ databases">
        <title>Draft genome sequence of Haematococcus lacustris strain NIES-144.</title>
        <authorList>
            <person name="Morimoto D."/>
            <person name="Nakagawa S."/>
            <person name="Yoshida T."/>
            <person name="Sawayama S."/>
        </authorList>
    </citation>
    <scope>NUCLEOTIDE SEQUENCE [LARGE SCALE GENOMIC DNA]</scope>
    <source>
        <strain evidence="1 2">NIES-144</strain>
    </source>
</reference>
<sequence>MCSSAPVAAPEELLAALAAAGGMDEGSTSFVHVLTNISLQGYVPAAARDCSDAGRLATIINTLVVAGVPTPDNPRPELDWAAWCGIVGAYDASAKVLLNNLTHANMPMGDIATLPGSLFTALGYMVQFLRNAVGQGARKLEVRDCTILIPSDEANFSASPLVKELRPSRFTFNWSNVQLVSVEAQLPSAPLLVHDTGLLRLRGLRPSPFELDNVVELLAYLMGEEREPSWELAQIRRRVRPVMMDEIMVLE</sequence>
<dbReference type="AlphaFoldDB" id="A0A699ZMU3"/>
<proteinExistence type="predicted"/>